<dbReference type="SUPFAM" id="SSF49562">
    <property type="entry name" value="C2 domain (Calcium/lipid-binding domain, CaLB)"/>
    <property type="match status" value="1"/>
</dbReference>
<organism evidence="3 4">
    <name type="scientific">Ambrosia artemisiifolia</name>
    <name type="common">Common ragweed</name>
    <dbReference type="NCBI Taxonomy" id="4212"/>
    <lineage>
        <taxon>Eukaryota</taxon>
        <taxon>Viridiplantae</taxon>
        <taxon>Streptophyta</taxon>
        <taxon>Embryophyta</taxon>
        <taxon>Tracheophyta</taxon>
        <taxon>Spermatophyta</taxon>
        <taxon>Magnoliopsida</taxon>
        <taxon>eudicotyledons</taxon>
        <taxon>Gunneridae</taxon>
        <taxon>Pentapetalae</taxon>
        <taxon>asterids</taxon>
        <taxon>campanulids</taxon>
        <taxon>Asterales</taxon>
        <taxon>Asteraceae</taxon>
        <taxon>Asteroideae</taxon>
        <taxon>Heliantheae alliance</taxon>
        <taxon>Heliantheae</taxon>
        <taxon>Ambrosia</taxon>
    </lineage>
</organism>
<feature type="region of interest" description="Disordered" evidence="1">
    <location>
        <begin position="213"/>
        <end position="233"/>
    </location>
</feature>
<evidence type="ECO:0000259" key="2">
    <source>
        <dbReference type="Pfam" id="PF00168"/>
    </source>
</evidence>
<dbReference type="Proteomes" id="UP001206925">
    <property type="component" value="Unassembled WGS sequence"/>
</dbReference>
<evidence type="ECO:0000256" key="1">
    <source>
        <dbReference type="SAM" id="MobiDB-lite"/>
    </source>
</evidence>
<keyword evidence="4" id="KW-1185">Reference proteome</keyword>
<accession>A0AAD5CR78</accession>
<feature type="compositionally biased region" description="Basic and acidic residues" evidence="1">
    <location>
        <begin position="132"/>
        <end position="141"/>
    </location>
</feature>
<feature type="region of interest" description="Disordered" evidence="1">
    <location>
        <begin position="130"/>
        <end position="150"/>
    </location>
</feature>
<sequence length="233" mass="25451">MDGIGGGVPPEKMTGKAVGVGGVVSCTRLDNTEQISRPDPYVSINYGGNMSTTHGPVFPETFVYPEIEGLTELNVHAWNKDSSYDFIGSGRISLAKALFQGFDDDIWPLESEPGRNGGVVRIIMNYTNGNKPPKDSADKPSDGYAPSAPPYVASPAPSYRIYPPNGVSHQAPYRPQTTSYPLSPYPPYESIHHPGCGDEMGRNAFVFVREITESERKEKGKELRSKKIGNERL</sequence>
<reference evidence="3" key="1">
    <citation type="submission" date="2022-06" db="EMBL/GenBank/DDBJ databases">
        <title>Uncovering the hologenomic basis of an extraordinary plant invasion.</title>
        <authorList>
            <person name="Bieker V.C."/>
            <person name="Martin M.D."/>
            <person name="Gilbert T."/>
            <person name="Hodgins K."/>
            <person name="Battlay P."/>
            <person name="Petersen B."/>
            <person name="Wilson J."/>
        </authorList>
    </citation>
    <scope>NUCLEOTIDE SEQUENCE</scope>
    <source>
        <strain evidence="3">AA19_3_7</strain>
        <tissue evidence="3">Leaf</tissue>
    </source>
</reference>
<dbReference type="InterPro" id="IPR000008">
    <property type="entry name" value="C2_dom"/>
</dbReference>
<protein>
    <recommendedName>
        <fullName evidence="2">C2 domain-containing protein</fullName>
    </recommendedName>
</protein>
<feature type="non-terminal residue" evidence="3">
    <location>
        <position position="1"/>
    </location>
</feature>
<dbReference type="PANTHER" id="PTHR47052">
    <property type="entry name" value="CONSERVED SERINE PROLINE-RICH PROTEIN (AFU_ORTHOLOGUE AFUA_2G01790)"/>
    <property type="match status" value="1"/>
</dbReference>
<dbReference type="PANTHER" id="PTHR47052:SF3">
    <property type="entry name" value="INGRESSION PROTEIN 1"/>
    <property type="match status" value="1"/>
</dbReference>
<comment type="caution">
    <text evidence="3">The sequence shown here is derived from an EMBL/GenBank/DDBJ whole genome shotgun (WGS) entry which is preliminary data.</text>
</comment>
<dbReference type="Gene3D" id="2.60.40.150">
    <property type="entry name" value="C2 domain"/>
    <property type="match status" value="1"/>
</dbReference>
<dbReference type="InterPro" id="IPR035892">
    <property type="entry name" value="C2_domain_sf"/>
</dbReference>
<name>A0AAD5CR78_AMBAR</name>
<feature type="domain" description="C2" evidence="2">
    <location>
        <begin position="23"/>
        <end position="100"/>
    </location>
</feature>
<gene>
    <name evidence="3" type="ORF">M8C21_010838</name>
</gene>
<evidence type="ECO:0000313" key="4">
    <source>
        <dbReference type="Proteomes" id="UP001206925"/>
    </source>
</evidence>
<dbReference type="AlphaFoldDB" id="A0AAD5CR78"/>
<dbReference type="Pfam" id="PF00168">
    <property type="entry name" value="C2"/>
    <property type="match status" value="1"/>
</dbReference>
<dbReference type="CDD" id="cd00030">
    <property type="entry name" value="C2"/>
    <property type="match status" value="1"/>
</dbReference>
<dbReference type="EMBL" id="JAMZMK010007142">
    <property type="protein sequence ID" value="KAI7745770.1"/>
    <property type="molecule type" value="Genomic_DNA"/>
</dbReference>
<dbReference type="InterPro" id="IPR052981">
    <property type="entry name" value="Ingression_C2_domain"/>
</dbReference>
<evidence type="ECO:0000313" key="3">
    <source>
        <dbReference type="EMBL" id="KAI7745770.1"/>
    </source>
</evidence>
<proteinExistence type="predicted"/>